<reference evidence="2" key="1">
    <citation type="submission" date="2019-02" db="EMBL/GenBank/DDBJ databases">
        <authorList>
            <person name="Gruber-Vodicka R. H."/>
            <person name="Seah K. B. B."/>
        </authorList>
    </citation>
    <scope>NUCLEOTIDE SEQUENCE</scope>
    <source>
        <strain evidence="2">BECK_BZ106</strain>
    </source>
</reference>
<organism evidence="2">
    <name type="scientific">Candidatus Kentrum sp. FW</name>
    <dbReference type="NCBI Taxonomy" id="2126338"/>
    <lineage>
        <taxon>Bacteria</taxon>
        <taxon>Pseudomonadati</taxon>
        <taxon>Pseudomonadota</taxon>
        <taxon>Gammaproteobacteria</taxon>
        <taxon>Candidatus Kentrum</taxon>
    </lineage>
</organism>
<dbReference type="Pfam" id="PF00149">
    <property type="entry name" value="Metallophos"/>
    <property type="match status" value="1"/>
</dbReference>
<name>A0A450SLM0_9GAMM</name>
<dbReference type="InterPro" id="IPR004843">
    <property type="entry name" value="Calcineurin-like_PHP"/>
</dbReference>
<gene>
    <name evidence="2" type="ORF">BECKFW1821B_GA0114236_101916</name>
</gene>
<proteinExistence type="predicted"/>
<dbReference type="InterPro" id="IPR029052">
    <property type="entry name" value="Metallo-depent_PP-like"/>
</dbReference>
<sequence>MNTIRWLHLSDFHTGKDDYGQLRLFDSILKHIDGRIAQHGKPDLVFITGDIAQSARAEQYDTFTEEFLLALADRVGEERILAEGGNGHPTVNLLLGVGDEGKTTAFLQTVEAVLRAEGDWRVCCIADTRTPRSAVSGLYPQP</sequence>
<dbReference type="Gene3D" id="3.60.21.10">
    <property type="match status" value="1"/>
</dbReference>
<protein>
    <submittedName>
        <fullName evidence="2">Calcineurin-like phosphoesterase</fullName>
    </submittedName>
</protein>
<dbReference type="GO" id="GO:0016787">
    <property type="term" value="F:hydrolase activity"/>
    <property type="evidence" value="ECO:0007669"/>
    <property type="project" value="InterPro"/>
</dbReference>
<evidence type="ECO:0000259" key="1">
    <source>
        <dbReference type="Pfam" id="PF00149"/>
    </source>
</evidence>
<dbReference type="SUPFAM" id="SSF56300">
    <property type="entry name" value="Metallo-dependent phosphatases"/>
    <property type="match status" value="1"/>
</dbReference>
<dbReference type="AlphaFoldDB" id="A0A450SLM0"/>
<feature type="domain" description="Calcineurin-like phosphoesterase" evidence="1">
    <location>
        <begin position="5"/>
        <end position="73"/>
    </location>
</feature>
<accession>A0A450SLM0</accession>
<dbReference type="EMBL" id="CAADFD010000019">
    <property type="protein sequence ID" value="VFJ54537.1"/>
    <property type="molecule type" value="Genomic_DNA"/>
</dbReference>
<evidence type="ECO:0000313" key="2">
    <source>
        <dbReference type="EMBL" id="VFJ54537.1"/>
    </source>
</evidence>